<proteinExistence type="predicted"/>
<dbReference type="AlphaFoldDB" id="A0A8H6X6L7"/>
<dbReference type="Gene3D" id="1.20.1280.50">
    <property type="match status" value="1"/>
</dbReference>
<accession>A0A8H6X6L7</accession>
<dbReference type="EMBL" id="JACAZH010000041">
    <property type="protein sequence ID" value="KAF7335363.1"/>
    <property type="molecule type" value="Genomic_DNA"/>
</dbReference>
<reference evidence="1" key="1">
    <citation type="submission" date="2020-05" db="EMBL/GenBank/DDBJ databases">
        <title>Mycena genomes resolve the evolution of fungal bioluminescence.</title>
        <authorList>
            <person name="Tsai I.J."/>
        </authorList>
    </citation>
    <scope>NUCLEOTIDE SEQUENCE</scope>
    <source>
        <strain evidence="1">160909Yilan</strain>
    </source>
</reference>
<gene>
    <name evidence="1" type="ORF">MSAN_02347100</name>
</gene>
<dbReference type="Proteomes" id="UP000623467">
    <property type="component" value="Unassembled WGS sequence"/>
</dbReference>
<evidence type="ECO:0000313" key="1">
    <source>
        <dbReference type="EMBL" id="KAF7335363.1"/>
    </source>
</evidence>
<organism evidence="1 2">
    <name type="scientific">Mycena sanguinolenta</name>
    <dbReference type="NCBI Taxonomy" id="230812"/>
    <lineage>
        <taxon>Eukaryota</taxon>
        <taxon>Fungi</taxon>
        <taxon>Dikarya</taxon>
        <taxon>Basidiomycota</taxon>
        <taxon>Agaricomycotina</taxon>
        <taxon>Agaricomycetes</taxon>
        <taxon>Agaricomycetidae</taxon>
        <taxon>Agaricales</taxon>
        <taxon>Marasmiineae</taxon>
        <taxon>Mycenaceae</taxon>
        <taxon>Mycena</taxon>
    </lineage>
</organism>
<protein>
    <submittedName>
        <fullName evidence="1">F-box domain-containing protein</fullName>
    </submittedName>
</protein>
<sequence length="364" mass="40787">MLKSTAAELRNRLAEMNAEIIQQHEILKKLHETRIILQFQLDSLVYPILTLPVEIISEIFIHCLPVGNAKVTLAHAPFVLLKICRRWREIALTTPRLWATLDANVVSLRNGLCPGSSPSSAGWINLATGWLSRARHNPLSVTLRHPPEEDVECDIFQPDFAFIKCISHQARISRNFTAGQFPLLKRLVIGPAVPGKDLEVNSLAFFADAPKLRELVLSGPLFIPVSDVSLPWKQLTAFSGHNFALNDFLIFSVWLRTWNAATFLSGSMGIDWPGNDVLNFVTLPALHTLNVSQIAGLAQHEMEDFFSRSSAPLRSLTIAPDCEDDFRSWEGSLRLMPDLEDLQLHCRESIFSGRILGGVRSQRE</sequence>
<keyword evidence="2" id="KW-1185">Reference proteome</keyword>
<evidence type="ECO:0000313" key="2">
    <source>
        <dbReference type="Proteomes" id="UP000623467"/>
    </source>
</evidence>
<name>A0A8H6X6L7_9AGAR</name>
<dbReference type="OrthoDB" id="3047693at2759"/>
<comment type="caution">
    <text evidence="1">The sequence shown here is derived from an EMBL/GenBank/DDBJ whole genome shotgun (WGS) entry which is preliminary data.</text>
</comment>